<dbReference type="AlphaFoldDB" id="A0A8H4F171"/>
<dbReference type="Pfam" id="PF17244">
    <property type="entry name" value="CDC24_OB3"/>
    <property type="match status" value="1"/>
</dbReference>
<evidence type="ECO:0000313" key="5">
    <source>
        <dbReference type="Proteomes" id="UP000469890"/>
    </source>
</evidence>
<dbReference type="PANTHER" id="PTHR36033:SF1">
    <property type="entry name" value="NUCLEIC ACID-BINDING PROTEINS SUPERFAMILY"/>
    <property type="match status" value="1"/>
</dbReference>
<accession>A0A8H4F171</accession>
<dbReference type="InterPro" id="IPR035200">
    <property type="entry name" value="Cdc24_OB2"/>
</dbReference>
<dbReference type="PANTHER" id="PTHR36033">
    <property type="entry name" value="NUCLEIC ACID-BINDING PROTEINS SUPERFAMILY"/>
    <property type="match status" value="1"/>
</dbReference>
<dbReference type="Gene3D" id="2.40.50.140">
    <property type="entry name" value="Nucleic acid-binding proteins"/>
    <property type="match status" value="1"/>
</dbReference>
<reference evidence="4 5" key="1">
    <citation type="submission" date="2019-09" db="EMBL/GenBank/DDBJ databases">
        <authorList>
            <consortium name="DOE Joint Genome Institute"/>
            <person name="Mondo S.J."/>
            <person name="Navarro-Mendoza M.I."/>
            <person name="Perez-Arques C."/>
            <person name="Panchal S."/>
            <person name="Nicolas F.E."/>
            <person name="Ganguly P."/>
            <person name="Pangilinan J."/>
            <person name="Grigoriev I."/>
            <person name="Heitman J."/>
            <person name="Sanya K."/>
            <person name="Garre V."/>
        </authorList>
    </citation>
    <scope>NUCLEOTIDE SEQUENCE [LARGE SCALE GENOMIC DNA]</scope>
    <source>
        <strain evidence="4 5">MU402</strain>
    </source>
</reference>
<feature type="domain" description="Cell division control protein 24 OB" evidence="2">
    <location>
        <begin position="123"/>
        <end position="266"/>
    </location>
</feature>
<evidence type="ECO:0000259" key="1">
    <source>
        <dbReference type="Pfam" id="PF17244"/>
    </source>
</evidence>
<feature type="domain" description="Cell division control protein 24 OB" evidence="3">
    <location>
        <begin position="5"/>
        <end position="116"/>
    </location>
</feature>
<evidence type="ECO:0000259" key="3">
    <source>
        <dbReference type="Pfam" id="PF17246"/>
    </source>
</evidence>
<gene>
    <name evidence="4" type="ORF">FB192DRAFT_1384592</name>
</gene>
<dbReference type="InterPro" id="IPR035203">
    <property type="entry name" value="Cdc24_OB3"/>
</dbReference>
<comment type="caution">
    <text evidence="4">The sequence shown here is derived from an EMBL/GenBank/DDBJ whole genome shotgun (WGS) entry which is preliminary data.</text>
</comment>
<dbReference type="InterPro" id="IPR035201">
    <property type="entry name" value="Cdc24_OB1"/>
</dbReference>
<dbReference type="EMBL" id="JAAECE010000005">
    <property type="protein sequence ID" value="KAF1801199.1"/>
    <property type="molecule type" value="Genomic_DNA"/>
</dbReference>
<dbReference type="InterPro" id="IPR012340">
    <property type="entry name" value="NA-bd_OB-fold"/>
</dbReference>
<evidence type="ECO:0000313" key="4">
    <source>
        <dbReference type="EMBL" id="KAF1801199.1"/>
    </source>
</evidence>
<sequence>MNIPFENLVRDVQSKLHLLFLKKSDNNPGRTAMAEAAKIPWSWVAVNIAKVLSEYPTGLTDTVLLSILELMWEKTFIQRFKGFDKSFSTIQAVYDTTSAETLILEVKTTSWEMIKGAKNYQITVTDEANNRELDIYMHPKFNDWIAYRDDETGQFFANRKIRIICPPKANAPILTKHKDTQMARRYRVALIPPTELLLIMLNRADKAFVLREFPDRIRDIGARSSYRFWLKIIHVEVFVHITPTPNLNPTEEAKSQRTDIFLVDMSSDCVPVVLSLYDKQTKLASIFRRNDYIGLHQPALKQSTGSQEFVFEYASNTAIFLMPEKEAQEASLAKVNLTTLASQDDAFSYTDPKKDIAERDEEGFLDCSSYTQRIYLQDLVHRMLNVTLLGKVVGLANNNPFIRQKDGGTSQKMDRYAVRLTDSTDTMDITLWEEAGHDSRRLRVGQYVLLDHLVTSDRHQSKTGNKMVWYVNGSAVCGTRIYNISTLSCLITSKSFRCITPLWHAKENKMDHFQAEGMIVGWELFLISGQKGQSVLSNTCSQSSNIDFLDYSLSDRITTSAHARCLLPRNGDDCEFCGCQIGNEVTHIFRPKPAVADAAPNNTSSSAGNSNAHQRGWEGWLQWTLDDGTSVCSMYGGEETILNVTASHFKSMSHQSQIQLLNSVVGSQILCSLSGNGTSAYRLEQMTLFEPTEQECRFLLEALSKK</sequence>
<dbReference type="Pfam" id="PF17245">
    <property type="entry name" value="CDC24_OB2"/>
    <property type="match status" value="1"/>
</dbReference>
<feature type="domain" description="Cell division control protein 24 OB" evidence="1">
    <location>
        <begin position="378"/>
        <end position="664"/>
    </location>
</feature>
<dbReference type="Pfam" id="PF17246">
    <property type="entry name" value="CDC24_OB1"/>
    <property type="match status" value="1"/>
</dbReference>
<proteinExistence type="predicted"/>
<name>A0A8H4F171_MUCCL</name>
<evidence type="ECO:0008006" key="6">
    <source>
        <dbReference type="Google" id="ProtNLM"/>
    </source>
</evidence>
<organism evidence="4 5">
    <name type="scientific">Mucor circinelloides f. lusitanicus</name>
    <name type="common">Mucor racemosus var. lusitanicus</name>
    <dbReference type="NCBI Taxonomy" id="29924"/>
    <lineage>
        <taxon>Eukaryota</taxon>
        <taxon>Fungi</taxon>
        <taxon>Fungi incertae sedis</taxon>
        <taxon>Mucoromycota</taxon>
        <taxon>Mucoromycotina</taxon>
        <taxon>Mucoromycetes</taxon>
        <taxon>Mucorales</taxon>
        <taxon>Mucorineae</taxon>
        <taxon>Mucoraceae</taxon>
        <taxon>Mucor</taxon>
    </lineage>
</organism>
<protein>
    <recommendedName>
        <fullName evidence="6">Cell division control protein 24 OB domain-containing protein</fullName>
    </recommendedName>
</protein>
<evidence type="ECO:0000259" key="2">
    <source>
        <dbReference type="Pfam" id="PF17245"/>
    </source>
</evidence>
<dbReference type="Proteomes" id="UP000469890">
    <property type="component" value="Unassembled WGS sequence"/>
</dbReference>